<evidence type="ECO:0000256" key="1">
    <source>
        <dbReference type="ARBA" id="ARBA00023172"/>
    </source>
</evidence>
<comment type="caution">
    <text evidence="2">The sequence shown here is derived from an EMBL/GenBank/DDBJ whole genome shotgun (WGS) entry which is preliminary data.</text>
</comment>
<dbReference type="Proteomes" id="UP001642484">
    <property type="component" value="Unassembled WGS sequence"/>
</dbReference>
<keyword evidence="3" id="KW-1185">Reference proteome</keyword>
<keyword evidence="1" id="KW-0233">DNA recombination</keyword>
<reference evidence="2 3" key="1">
    <citation type="submission" date="2024-02" db="EMBL/GenBank/DDBJ databases">
        <authorList>
            <person name="Chen Y."/>
            <person name="Shah S."/>
            <person name="Dougan E. K."/>
            <person name="Thang M."/>
            <person name="Chan C."/>
        </authorList>
    </citation>
    <scope>NUCLEOTIDE SEQUENCE [LARGE SCALE GENOMIC DNA]</scope>
</reference>
<evidence type="ECO:0008006" key="4">
    <source>
        <dbReference type="Google" id="ProtNLM"/>
    </source>
</evidence>
<evidence type="ECO:0000313" key="3">
    <source>
        <dbReference type="Proteomes" id="UP001642484"/>
    </source>
</evidence>
<evidence type="ECO:0000313" key="2">
    <source>
        <dbReference type="EMBL" id="CAK9006770.1"/>
    </source>
</evidence>
<dbReference type="InterPro" id="IPR011010">
    <property type="entry name" value="DNA_brk_join_enz"/>
</dbReference>
<dbReference type="Gene3D" id="1.10.443.10">
    <property type="entry name" value="Intergrase catalytic core"/>
    <property type="match status" value="1"/>
</dbReference>
<proteinExistence type="predicted"/>
<gene>
    <name evidence="2" type="ORF">CCMP2556_LOCUS8564</name>
</gene>
<dbReference type="SUPFAM" id="SSF56349">
    <property type="entry name" value="DNA breaking-rejoining enzymes"/>
    <property type="match status" value="1"/>
</dbReference>
<dbReference type="InterPro" id="IPR013762">
    <property type="entry name" value="Integrase-like_cat_sf"/>
</dbReference>
<accession>A0ABP0IXI6</accession>
<name>A0ABP0IXI6_9DINO</name>
<sequence length="654" mass="75243">MSQQLGYRPVHVCSGCLSWVRRPRLYWSNVALDDRASYQLNHHELYDALEFNEELEPLGSVCDEGWFWPAAEVNKNPRLPTFTLPRRNPPKEPAGLQSCDPSTIDRWKEDRMKFPPYTYRPEFLFHHATGEEVKRVASEAETEEEKRKQMVAREAAIGNSFHTVVVACSMDLWLWKKQARTDPKGASAIVKRWHEETAVRRFNDIGEKDDATTHVSESERDKEEEEALVQLVRNPKREQWLRLAGHSFGKGGGGACLLNVRLIHQYLRRMEFRGSDVRLDLQVVYRPDAVVRATVDPGRWVWKTAQSYKWFLHLPDSQICLAALTKGRSSSRKINRILRKTSALCAERQKVGRLSEQRVSQATAERYAVALSTFVGTPEVELLKRADLESVLCQYVEFLWEEGDPKTMANYVMAAVQYRRPELRRNLKGAWQLVSLWNKLEQPLRATPLSPELVLAFAGTLWQWQWPRLAQLTMVAFCGLLRAGEMFQLQRQDVVLPRKEGQSAILFLRDTKTSQRNFLRSEKVLIPEKSGITCLRALCQRRKPEEKLADFSPAAFRSLWKEIVHHLGLESFNYLPYSLRRGGALQPMFRACNLISFWPKAAGNILPLHVFTSIKPFKNTLLLSYHKPWDAWRRGQGGLDRVEGIGNAFCSAGT</sequence>
<dbReference type="EMBL" id="CAXAMN010003892">
    <property type="protein sequence ID" value="CAK9006770.1"/>
    <property type="molecule type" value="Genomic_DNA"/>
</dbReference>
<organism evidence="2 3">
    <name type="scientific">Durusdinium trenchii</name>
    <dbReference type="NCBI Taxonomy" id="1381693"/>
    <lineage>
        <taxon>Eukaryota</taxon>
        <taxon>Sar</taxon>
        <taxon>Alveolata</taxon>
        <taxon>Dinophyceae</taxon>
        <taxon>Suessiales</taxon>
        <taxon>Symbiodiniaceae</taxon>
        <taxon>Durusdinium</taxon>
    </lineage>
</organism>
<protein>
    <recommendedName>
        <fullName evidence="4">Tyr recombinase domain-containing protein</fullName>
    </recommendedName>
</protein>